<feature type="binding site" evidence="10">
    <location>
        <position position="75"/>
    </location>
    <ligand>
        <name>Na(+)</name>
        <dbReference type="ChEBI" id="CHEBI:29101"/>
        <note>structural</note>
    </ligand>
</feature>
<name>A0A0A5GHW4_9BACI</name>
<comment type="subcellular location">
    <subcellularLocation>
        <location evidence="1 10">Cell membrane</location>
        <topology evidence="1 10">Multi-pass membrane protein</topology>
    </subcellularLocation>
</comment>
<feature type="binding site" evidence="10">
    <location>
        <position position="72"/>
    </location>
    <ligand>
        <name>Na(+)</name>
        <dbReference type="ChEBI" id="CHEBI:29101"/>
        <note>structural</note>
    </ligand>
</feature>
<feature type="transmembrane region" description="Helical" evidence="10">
    <location>
        <begin position="32"/>
        <end position="53"/>
    </location>
</feature>
<dbReference type="EMBL" id="AVPE01000004">
    <property type="protein sequence ID" value="KGX92846.1"/>
    <property type="molecule type" value="Genomic_DNA"/>
</dbReference>
<evidence type="ECO:0000256" key="10">
    <source>
        <dbReference type="HAMAP-Rule" id="MF_00454"/>
    </source>
</evidence>
<dbReference type="GO" id="GO:0046872">
    <property type="term" value="F:metal ion binding"/>
    <property type="evidence" value="ECO:0007669"/>
    <property type="project" value="UniProtKB-KW"/>
</dbReference>
<sequence>MNLLLIAIGGGFGALGRYLIGKVLNKEKHRFPLGTWVVNTVGTLLLASTYILYNHGTFHEAIWALVGIGFCGAFTTFSTFSQETVSYLLEHEHPRAFLYVGLSVASSLLIAYTVLAIWL</sequence>
<keyword evidence="10" id="KW-0915">Sodium</keyword>
<evidence type="ECO:0000313" key="12">
    <source>
        <dbReference type="Proteomes" id="UP000030528"/>
    </source>
</evidence>
<dbReference type="GO" id="GO:0062054">
    <property type="term" value="F:fluoride channel activity"/>
    <property type="evidence" value="ECO:0007669"/>
    <property type="project" value="UniProtKB-UniRule"/>
</dbReference>
<keyword evidence="5 10" id="KW-0472">Membrane</keyword>
<dbReference type="Proteomes" id="UP000030528">
    <property type="component" value="Unassembled WGS sequence"/>
</dbReference>
<dbReference type="STRING" id="1385510.GCA_000425205_01471"/>
<evidence type="ECO:0000256" key="2">
    <source>
        <dbReference type="ARBA" id="ARBA00022475"/>
    </source>
</evidence>
<protein>
    <recommendedName>
        <fullName evidence="10">Fluoride-specific ion channel FluC</fullName>
    </recommendedName>
</protein>
<comment type="catalytic activity">
    <reaction evidence="8">
        <text>fluoride(in) = fluoride(out)</text>
        <dbReference type="Rhea" id="RHEA:76159"/>
        <dbReference type="ChEBI" id="CHEBI:17051"/>
    </reaction>
    <physiologicalReaction direction="left-to-right" evidence="8">
        <dbReference type="Rhea" id="RHEA:76160"/>
    </physiologicalReaction>
</comment>
<dbReference type="RefSeq" id="WP_026799913.1">
    <property type="nucleotide sequence ID" value="NZ_AULI01000006.1"/>
</dbReference>
<dbReference type="PANTHER" id="PTHR28259:SF1">
    <property type="entry name" value="FLUORIDE EXPORT PROTEIN 1-RELATED"/>
    <property type="match status" value="1"/>
</dbReference>
<dbReference type="eggNOG" id="COG0239">
    <property type="taxonomic scope" value="Bacteria"/>
</dbReference>
<comment type="similarity">
    <text evidence="7 10">Belongs to the fluoride channel Fluc/FEX (TC 1.A.43) family.</text>
</comment>
<proteinExistence type="inferred from homology"/>
<dbReference type="InterPro" id="IPR003691">
    <property type="entry name" value="FluC"/>
</dbReference>
<evidence type="ECO:0000256" key="9">
    <source>
        <dbReference type="ARBA" id="ARBA00049940"/>
    </source>
</evidence>
<gene>
    <name evidence="10" type="primary">fluC</name>
    <name evidence="10" type="synonym">crcB</name>
    <name evidence="11" type="ORF">N781_13190</name>
</gene>
<dbReference type="Pfam" id="PF02537">
    <property type="entry name" value="CRCB"/>
    <property type="match status" value="1"/>
</dbReference>
<comment type="activity regulation">
    <text evidence="10">Na(+) is not transported, but it plays an essential structural role and its presence is essential for fluoride channel function.</text>
</comment>
<evidence type="ECO:0000256" key="8">
    <source>
        <dbReference type="ARBA" id="ARBA00035585"/>
    </source>
</evidence>
<keyword evidence="10" id="KW-0479">Metal-binding</keyword>
<accession>A0A0A5GHW4</accession>
<dbReference type="GO" id="GO:0140114">
    <property type="term" value="P:cellular detoxification of fluoride"/>
    <property type="evidence" value="ECO:0007669"/>
    <property type="project" value="UniProtKB-UniRule"/>
</dbReference>
<feature type="transmembrane region" description="Helical" evidence="10">
    <location>
        <begin position="97"/>
        <end position="118"/>
    </location>
</feature>
<reference evidence="11 12" key="1">
    <citation type="submission" date="2013-08" db="EMBL/GenBank/DDBJ databases">
        <authorList>
            <person name="Huang J."/>
            <person name="Wang G."/>
        </authorList>
    </citation>
    <scope>NUCLEOTIDE SEQUENCE [LARGE SCALE GENOMIC DNA]</scope>
    <source>
        <strain evidence="11 12">JSM 076056</strain>
    </source>
</reference>
<evidence type="ECO:0000313" key="11">
    <source>
        <dbReference type="EMBL" id="KGX92846.1"/>
    </source>
</evidence>
<keyword evidence="12" id="KW-1185">Reference proteome</keyword>
<feature type="transmembrane region" description="Helical" evidence="10">
    <location>
        <begin position="60"/>
        <end position="77"/>
    </location>
</feature>
<keyword evidence="6 10" id="KW-0407">Ion channel</keyword>
<keyword evidence="3 10" id="KW-0812">Transmembrane</keyword>
<dbReference type="HAMAP" id="MF_00454">
    <property type="entry name" value="FluC"/>
    <property type="match status" value="1"/>
</dbReference>
<keyword evidence="10" id="KW-0813">Transport</keyword>
<dbReference type="PANTHER" id="PTHR28259">
    <property type="entry name" value="FLUORIDE EXPORT PROTEIN 1-RELATED"/>
    <property type="match status" value="1"/>
</dbReference>
<evidence type="ECO:0000256" key="5">
    <source>
        <dbReference type="ARBA" id="ARBA00023136"/>
    </source>
</evidence>
<evidence type="ECO:0000256" key="4">
    <source>
        <dbReference type="ARBA" id="ARBA00022989"/>
    </source>
</evidence>
<evidence type="ECO:0000256" key="7">
    <source>
        <dbReference type="ARBA" id="ARBA00035120"/>
    </source>
</evidence>
<dbReference type="GO" id="GO:0005886">
    <property type="term" value="C:plasma membrane"/>
    <property type="evidence" value="ECO:0007669"/>
    <property type="project" value="UniProtKB-SubCell"/>
</dbReference>
<evidence type="ECO:0000256" key="1">
    <source>
        <dbReference type="ARBA" id="ARBA00004651"/>
    </source>
</evidence>
<evidence type="ECO:0000256" key="3">
    <source>
        <dbReference type="ARBA" id="ARBA00022692"/>
    </source>
</evidence>
<evidence type="ECO:0000256" key="6">
    <source>
        <dbReference type="ARBA" id="ARBA00023303"/>
    </source>
</evidence>
<organism evidence="11 12">
    <name type="scientific">Pontibacillus halophilus JSM 076056 = DSM 19796</name>
    <dbReference type="NCBI Taxonomy" id="1385510"/>
    <lineage>
        <taxon>Bacteria</taxon>
        <taxon>Bacillati</taxon>
        <taxon>Bacillota</taxon>
        <taxon>Bacilli</taxon>
        <taxon>Bacillales</taxon>
        <taxon>Bacillaceae</taxon>
        <taxon>Pontibacillus</taxon>
    </lineage>
</organism>
<comment type="function">
    <text evidence="9 10">Fluoride-specific ion channel. Important for reducing fluoride concentration in the cell, thus reducing its toxicity.</text>
</comment>
<dbReference type="OrthoDB" id="9815830at2"/>
<keyword evidence="10" id="KW-0406">Ion transport</keyword>
<keyword evidence="2 10" id="KW-1003">Cell membrane</keyword>
<dbReference type="AlphaFoldDB" id="A0A0A5GHW4"/>
<comment type="caution">
    <text evidence="11">The sequence shown here is derived from an EMBL/GenBank/DDBJ whole genome shotgun (WGS) entry which is preliminary data.</text>
</comment>
<keyword evidence="4 10" id="KW-1133">Transmembrane helix</keyword>